<accession>A0A1E3XC25</accession>
<protein>
    <submittedName>
        <fullName evidence="1">Uncharacterized protein</fullName>
    </submittedName>
</protein>
<gene>
    <name evidence="1" type="ORF">SCARUB_01706</name>
</gene>
<proteinExistence type="predicted"/>
<dbReference type="EMBL" id="MAYW01000036">
    <property type="protein sequence ID" value="ODS33150.1"/>
    <property type="molecule type" value="Genomic_DNA"/>
</dbReference>
<dbReference type="AlphaFoldDB" id="A0A1E3XC25"/>
<reference evidence="1 2" key="1">
    <citation type="submission" date="2016-07" db="EMBL/GenBank/DDBJ databases">
        <title>Draft genome of Scalindua rubra, obtained from a brine-seawater interface in the Red Sea, sheds light on salt adaptation in anammox bacteria.</title>
        <authorList>
            <person name="Speth D.R."/>
            <person name="Lagkouvardos I."/>
            <person name="Wang Y."/>
            <person name="Qian P.-Y."/>
            <person name="Dutilh B.E."/>
            <person name="Jetten M.S."/>
        </authorList>
    </citation>
    <scope>NUCLEOTIDE SEQUENCE [LARGE SCALE GENOMIC DNA]</scope>
    <source>
        <strain evidence="1">BSI-1</strain>
    </source>
</reference>
<evidence type="ECO:0000313" key="2">
    <source>
        <dbReference type="Proteomes" id="UP000094056"/>
    </source>
</evidence>
<comment type="caution">
    <text evidence="1">The sequence shown here is derived from an EMBL/GenBank/DDBJ whole genome shotgun (WGS) entry which is preliminary data.</text>
</comment>
<organism evidence="1 2">
    <name type="scientific">Candidatus Scalindua rubra</name>
    <dbReference type="NCBI Taxonomy" id="1872076"/>
    <lineage>
        <taxon>Bacteria</taxon>
        <taxon>Pseudomonadati</taxon>
        <taxon>Planctomycetota</taxon>
        <taxon>Candidatus Brocadiia</taxon>
        <taxon>Candidatus Brocadiales</taxon>
        <taxon>Candidatus Scalinduaceae</taxon>
        <taxon>Candidatus Scalindua</taxon>
    </lineage>
</organism>
<sequence length="79" mass="9238">MSNLATTKMSSKGQVVILEDIINRGNRKEAIFVDNKDRVRFYEIITKEDLKKRTYNNIARMTMIYLAFNYCGLTLREIG</sequence>
<evidence type="ECO:0000313" key="1">
    <source>
        <dbReference type="EMBL" id="ODS33150.1"/>
    </source>
</evidence>
<dbReference type="Proteomes" id="UP000094056">
    <property type="component" value="Unassembled WGS sequence"/>
</dbReference>
<name>A0A1E3XC25_9BACT</name>